<dbReference type="EMBL" id="LK056694">
    <property type="protein sequence ID" value="CDU26162.1"/>
    <property type="molecule type" value="Genomic_DNA"/>
</dbReference>
<protein>
    <submittedName>
        <fullName evidence="1">Related to acetyltransferase involved in MEL production</fullName>
    </submittedName>
</protein>
<keyword evidence="1" id="KW-0808">Transferase</keyword>
<organism evidence="1">
    <name type="scientific">Sporisorium scitamineum</name>
    <dbReference type="NCBI Taxonomy" id="49012"/>
    <lineage>
        <taxon>Eukaryota</taxon>
        <taxon>Fungi</taxon>
        <taxon>Dikarya</taxon>
        <taxon>Basidiomycota</taxon>
        <taxon>Ustilaginomycotina</taxon>
        <taxon>Ustilaginomycetes</taxon>
        <taxon>Ustilaginales</taxon>
        <taxon>Ustilaginaceae</taxon>
        <taxon>Sporisorium</taxon>
    </lineage>
</organism>
<reference evidence="1" key="1">
    <citation type="submission" date="2014-06" db="EMBL/GenBank/DDBJ databases">
        <authorList>
            <person name="Ju J."/>
            <person name="Zhang J."/>
        </authorList>
    </citation>
    <scope>NUCLEOTIDE SEQUENCE</scope>
    <source>
        <strain evidence="1">SscI8</strain>
    </source>
</reference>
<name>A0A127ZJP1_9BASI</name>
<dbReference type="OrthoDB" id="21502at2759"/>
<gene>
    <name evidence="1" type="ORF">SPSC_06356</name>
</gene>
<sequence>MKQKADTVLPGYEPVPLPVFDATLGNTDILTRIGLVFPSSLSLDRLQTSWFELVRTWPILASRIRPTPSTPSGLSYFVPTPPTLTTLEARTLNPTTPPIHKHFITLDATPRSITTFHAIAGLSVHSQLDPHEVSIGQAPDPKEATAMTCSNACTSWKQLLVEDQAYVTAQATKWSDATSVTISFSHVAGDAYTIRSILDAWQRVLEGKEVERLEDLGKDPFIKYLPKKGEKEEELPLGWTKLGFIKKVKLISNLLWDIQVRRPEKSFKQYYVYMPQAKLDALMEQARADLEQLAAREAASTRSNDENYTISTFNLLFAWLLQNIHAPLPNPSNPSNALTIVNPKLRPPLHHHPTDYPTHPLWGGTFAAVLPPLPTAHYVNLPLGHLALYIRENLKPQVTPRNMRDCLTMLLRHTSWKKPSGETVFWTRRTSNYWFGATEWRSAKFAEVDFAAAAAATDADAGAGEGKEGEGRVNAVAMLAGMEIPITTRNRWVIFGEAGKGVWFSGGLTSKEARCKDGFGRYIWVK</sequence>
<dbReference type="AlphaFoldDB" id="A0A127ZJP1"/>
<dbReference type="InterPro" id="IPR023213">
    <property type="entry name" value="CAT-like_dom_sf"/>
</dbReference>
<evidence type="ECO:0000313" key="1">
    <source>
        <dbReference type="EMBL" id="CDU26162.1"/>
    </source>
</evidence>
<accession>A0A127ZJP1</accession>
<dbReference type="GO" id="GO:0016740">
    <property type="term" value="F:transferase activity"/>
    <property type="evidence" value="ECO:0007669"/>
    <property type="project" value="UniProtKB-KW"/>
</dbReference>
<dbReference type="Gene3D" id="3.30.559.10">
    <property type="entry name" value="Chloramphenicol acetyltransferase-like domain"/>
    <property type="match status" value="2"/>
</dbReference>
<proteinExistence type="predicted"/>